<dbReference type="Gene3D" id="3.40.50.2020">
    <property type="match status" value="1"/>
</dbReference>
<sequence>MPSNRPACLGCALLLEAQSATGLCGQCLKQAPLYNRVWSPWRYETPLPYLISRWKYQADFSAGRLLASLMLGAWQEAGLQPPEVLLPVPMHRQRLQQRGFNHSLWLAQYLSRHLQIKVDTHYLQRTQATATQQGLSARARQRNLRSVFALRGNPGYRHVAVIDDVMTTGATANAIAALLRSQQITRLQLWCLARTPHH</sequence>
<dbReference type="EMBL" id="PRLP01000148">
    <property type="protein sequence ID" value="PPC74388.1"/>
    <property type="molecule type" value="Genomic_DNA"/>
</dbReference>
<dbReference type="InterPro" id="IPR000836">
    <property type="entry name" value="PRTase_dom"/>
</dbReference>
<gene>
    <name evidence="2" type="ORF">C4K68_25975</name>
</gene>
<evidence type="ECO:0000256" key="1">
    <source>
        <dbReference type="ARBA" id="ARBA00008007"/>
    </source>
</evidence>
<dbReference type="CDD" id="cd06223">
    <property type="entry name" value="PRTases_typeI"/>
    <property type="match status" value="1"/>
</dbReference>
<dbReference type="SUPFAM" id="SSF53271">
    <property type="entry name" value="PRTase-like"/>
    <property type="match status" value="1"/>
</dbReference>
<evidence type="ECO:0000313" key="2">
    <source>
        <dbReference type="EMBL" id="PPC74388.1"/>
    </source>
</evidence>
<dbReference type="PANTHER" id="PTHR47505">
    <property type="entry name" value="DNA UTILIZATION PROTEIN YHGH"/>
    <property type="match status" value="1"/>
</dbReference>
<dbReference type="Proteomes" id="UP000238196">
    <property type="component" value="Unassembled WGS sequence"/>
</dbReference>
<reference evidence="2 3" key="1">
    <citation type="submission" date="2018-02" db="EMBL/GenBank/DDBJ databases">
        <title>novel marine gammaproteobacteria from coastal saline agro ecosystem.</title>
        <authorList>
            <person name="Krishnan R."/>
            <person name="Ramesh Kumar N."/>
        </authorList>
    </citation>
    <scope>NUCLEOTIDE SEQUENCE [LARGE SCALE GENOMIC DNA]</scope>
    <source>
        <strain evidence="2 3">228</strain>
    </source>
</reference>
<evidence type="ECO:0000313" key="3">
    <source>
        <dbReference type="Proteomes" id="UP000238196"/>
    </source>
</evidence>
<comment type="caution">
    <text evidence="2">The sequence shown here is derived from an EMBL/GenBank/DDBJ whole genome shotgun (WGS) entry which is preliminary data.</text>
</comment>
<protein>
    <submittedName>
        <fullName evidence="2">Amidophosphoribosyltransferase</fullName>
    </submittedName>
</protein>
<organism evidence="2 3">
    <name type="scientific">Proteobacteria bacterium 228</name>
    <dbReference type="NCBI Taxonomy" id="2083153"/>
    <lineage>
        <taxon>Bacteria</taxon>
        <taxon>Pseudomonadati</taxon>
        <taxon>Pseudomonadota</taxon>
    </lineage>
</organism>
<dbReference type="PANTHER" id="PTHR47505:SF1">
    <property type="entry name" value="DNA UTILIZATION PROTEIN YHGH"/>
    <property type="match status" value="1"/>
</dbReference>
<proteinExistence type="inferred from homology"/>
<dbReference type="InterPro" id="IPR051910">
    <property type="entry name" value="ComF/GntX_DNA_util-trans"/>
</dbReference>
<name>A0A2S5KHX4_9PROT</name>
<accession>A0A2S5KHX4</accession>
<dbReference type="AlphaFoldDB" id="A0A2S5KHX4"/>
<comment type="similarity">
    <text evidence="1">Belongs to the ComF/GntX family.</text>
</comment>
<dbReference type="OrthoDB" id="9793412at2"/>
<dbReference type="InterPro" id="IPR029057">
    <property type="entry name" value="PRTase-like"/>
</dbReference>